<dbReference type="Gene3D" id="3.80.10.10">
    <property type="entry name" value="Ribonuclease Inhibitor"/>
    <property type="match status" value="1"/>
</dbReference>
<proteinExistence type="predicted"/>
<protein>
    <recommendedName>
        <fullName evidence="3">F-box domain-containing protein</fullName>
    </recommendedName>
</protein>
<name>A0AAD7FYR1_9AGAR</name>
<reference evidence="1" key="1">
    <citation type="submission" date="2023-03" db="EMBL/GenBank/DDBJ databases">
        <title>Massive genome expansion in bonnet fungi (Mycena s.s.) driven by repeated elements and novel gene families across ecological guilds.</title>
        <authorList>
            <consortium name="Lawrence Berkeley National Laboratory"/>
            <person name="Harder C.B."/>
            <person name="Miyauchi S."/>
            <person name="Viragh M."/>
            <person name="Kuo A."/>
            <person name="Thoen E."/>
            <person name="Andreopoulos B."/>
            <person name="Lu D."/>
            <person name="Skrede I."/>
            <person name="Drula E."/>
            <person name="Henrissat B."/>
            <person name="Morin E."/>
            <person name="Kohler A."/>
            <person name="Barry K."/>
            <person name="LaButti K."/>
            <person name="Morin E."/>
            <person name="Salamov A."/>
            <person name="Lipzen A."/>
            <person name="Mereny Z."/>
            <person name="Hegedus B."/>
            <person name="Baldrian P."/>
            <person name="Stursova M."/>
            <person name="Weitz H."/>
            <person name="Taylor A."/>
            <person name="Grigoriev I.V."/>
            <person name="Nagy L.G."/>
            <person name="Martin F."/>
            <person name="Kauserud H."/>
        </authorList>
    </citation>
    <scope>NUCLEOTIDE SEQUENCE</scope>
    <source>
        <strain evidence="1">9284</strain>
    </source>
</reference>
<comment type="caution">
    <text evidence="1">The sequence shown here is derived from an EMBL/GenBank/DDBJ whole genome shotgun (WGS) entry which is preliminary data.</text>
</comment>
<dbReference type="AlphaFoldDB" id="A0AAD7FYR1"/>
<dbReference type="InterPro" id="IPR032675">
    <property type="entry name" value="LRR_dom_sf"/>
</dbReference>
<dbReference type="Proteomes" id="UP001221142">
    <property type="component" value="Unassembled WGS sequence"/>
</dbReference>
<accession>A0AAD7FYR1</accession>
<evidence type="ECO:0008006" key="3">
    <source>
        <dbReference type="Google" id="ProtNLM"/>
    </source>
</evidence>
<feature type="non-terminal residue" evidence="1">
    <location>
        <position position="462"/>
    </location>
</feature>
<evidence type="ECO:0000313" key="1">
    <source>
        <dbReference type="EMBL" id="KAJ7644478.1"/>
    </source>
</evidence>
<dbReference type="SUPFAM" id="SSF52047">
    <property type="entry name" value="RNI-like"/>
    <property type="match status" value="1"/>
</dbReference>
<organism evidence="1 2">
    <name type="scientific">Roridomyces roridus</name>
    <dbReference type="NCBI Taxonomy" id="1738132"/>
    <lineage>
        <taxon>Eukaryota</taxon>
        <taxon>Fungi</taxon>
        <taxon>Dikarya</taxon>
        <taxon>Basidiomycota</taxon>
        <taxon>Agaricomycotina</taxon>
        <taxon>Agaricomycetes</taxon>
        <taxon>Agaricomycetidae</taxon>
        <taxon>Agaricales</taxon>
        <taxon>Marasmiineae</taxon>
        <taxon>Mycenaceae</taxon>
        <taxon>Roridomyces</taxon>
    </lineage>
</organism>
<evidence type="ECO:0000313" key="2">
    <source>
        <dbReference type="Proteomes" id="UP001221142"/>
    </source>
</evidence>
<sequence length="462" mass="50933">LCCVRSAESIARDLDAIVYPVLTLPTEIASEIFVHYVESHPTRNPLRLTWVLAISTCRLWSRWTQCISDFHKGSTTNAANSLPIWLSRTGGLPLNLEFHFTYMPPQDPRSKARVESLYETVSRFSSQLESLTLSSLYSISLPACPFPRLKKLSIADGLLSSDEDDRPHLDAPHLDAPCLREVVLKDECAKALQTALPKTDLTKLVLGANVADCLAILAHTPNLQELDMVSNDAGDVGPSPTFTVLPRLDSIRLGRDASVEILPYLTLPALECLSIRVDPVTHSTANWVNELVTRSGCTLRQVDLFLRHADDGWLDDFLDSVPLHSLRDLALRAPDCNLGHLLRNVAEQPENQLPALESLAIHDCQFYVNLADLVDMLAARTKEVPGVAPLKSFQLSFGMADGPQAGRGGEVDMKPSSWVDRKIKAALEKLHDLRARGLRVEISSDFETLGSGDIDSKIVSHT</sequence>
<gene>
    <name evidence="1" type="ORF">FB45DRAFT_898052</name>
</gene>
<dbReference type="EMBL" id="JARKIF010000003">
    <property type="protein sequence ID" value="KAJ7644478.1"/>
    <property type="molecule type" value="Genomic_DNA"/>
</dbReference>
<keyword evidence="2" id="KW-1185">Reference proteome</keyword>